<protein>
    <submittedName>
        <fullName evidence="1">Uncharacterized protein</fullName>
    </submittedName>
</protein>
<sequence>MTDSTPDSMKSCEGEGSREGKEIFFFNSLLLLKFCGRKKMRKAMLRIERFDIGGLVQNQCSTKFKSWKMVPKELKKSMVGGWKFNVHRAAEHRGVPDATVDAPEEED</sequence>
<accession>A0A5N5GU36</accession>
<evidence type="ECO:0000313" key="1">
    <source>
        <dbReference type="EMBL" id="KAB2618667.1"/>
    </source>
</evidence>
<organism evidence="1 2">
    <name type="scientific">Pyrus ussuriensis x Pyrus communis</name>
    <dbReference type="NCBI Taxonomy" id="2448454"/>
    <lineage>
        <taxon>Eukaryota</taxon>
        <taxon>Viridiplantae</taxon>
        <taxon>Streptophyta</taxon>
        <taxon>Embryophyta</taxon>
        <taxon>Tracheophyta</taxon>
        <taxon>Spermatophyta</taxon>
        <taxon>Magnoliopsida</taxon>
        <taxon>eudicotyledons</taxon>
        <taxon>Gunneridae</taxon>
        <taxon>Pentapetalae</taxon>
        <taxon>rosids</taxon>
        <taxon>fabids</taxon>
        <taxon>Rosales</taxon>
        <taxon>Rosaceae</taxon>
        <taxon>Amygdaloideae</taxon>
        <taxon>Maleae</taxon>
        <taxon>Pyrus</taxon>
    </lineage>
</organism>
<keyword evidence="2" id="KW-1185">Reference proteome</keyword>
<gene>
    <name evidence="1" type="ORF">D8674_014536</name>
</gene>
<reference evidence="2" key="2">
    <citation type="submission" date="2019-10" db="EMBL/GenBank/DDBJ databases">
        <title>A de novo genome assembly of a pear dwarfing rootstock.</title>
        <authorList>
            <person name="Wang F."/>
            <person name="Wang J."/>
            <person name="Li S."/>
            <person name="Zhang Y."/>
            <person name="Fang M."/>
            <person name="Ma L."/>
            <person name="Zhao Y."/>
            <person name="Jiang S."/>
        </authorList>
    </citation>
    <scope>NUCLEOTIDE SEQUENCE [LARGE SCALE GENOMIC DNA]</scope>
</reference>
<dbReference type="Proteomes" id="UP000327157">
    <property type="component" value="Chromosome 15"/>
</dbReference>
<evidence type="ECO:0000313" key="2">
    <source>
        <dbReference type="Proteomes" id="UP000327157"/>
    </source>
</evidence>
<name>A0A5N5GU36_9ROSA</name>
<dbReference type="AlphaFoldDB" id="A0A5N5GU36"/>
<reference evidence="1 2" key="3">
    <citation type="submission" date="2019-11" db="EMBL/GenBank/DDBJ databases">
        <title>A de novo genome assembly of a pear dwarfing rootstock.</title>
        <authorList>
            <person name="Wang F."/>
            <person name="Wang J."/>
            <person name="Li S."/>
            <person name="Zhang Y."/>
            <person name="Fang M."/>
            <person name="Ma L."/>
            <person name="Zhao Y."/>
            <person name="Jiang S."/>
        </authorList>
    </citation>
    <scope>NUCLEOTIDE SEQUENCE [LARGE SCALE GENOMIC DNA]</scope>
    <source>
        <strain evidence="1">S2</strain>
        <tissue evidence="1">Leaf</tissue>
    </source>
</reference>
<proteinExistence type="predicted"/>
<comment type="caution">
    <text evidence="1">The sequence shown here is derived from an EMBL/GenBank/DDBJ whole genome shotgun (WGS) entry which is preliminary data.</text>
</comment>
<reference evidence="1 2" key="1">
    <citation type="submission" date="2019-09" db="EMBL/GenBank/DDBJ databases">
        <authorList>
            <person name="Ou C."/>
        </authorList>
    </citation>
    <scope>NUCLEOTIDE SEQUENCE [LARGE SCALE GENOMIC DNA]</scope>
    <source>
        <strain evidence="1">S2</strain>
        <tissue evidence="1">Leaf</tissue>
    </source>
</reference>
<dbReference type="EMBL" id="SMOL01000401">
    <property type="protein sequence ID" value="KAB2618667.1"/>
    <property type="molecule type" value="Genomic_DNA"/>
</dbReference>